<dbReference type="InterPro" id="IPR002213">
    <property type="entry name" value="UDP_glucos_trans"/>
</dbReference>
<dbReference type="PANTHER" id="PTHR11926:SF1530">
    <property type="entry name" value="EF-HAND DOMAIN-CONTAINING PROTEIN"/>
    <property type="match status" value="1"/>
</dbReference>
<proteinExistence type="inferred from homology"/>
<dbReference type="AlphaFoldDB" id="A0AAQ3NSW1"/>
<dbReference type="FunFam" id="3.40.50.2000:FF:000061">
    <property type="entry name" value="UDP-glycosyltransferase 83A1"/>
    <property type="match status" value="1"/>
</dbReference>
<organism evidence="3 4">
    <name type="scientific">Vigna mungo</name>
    <name type="common">Black gram</name>
    <name type="synonym">Phaseolus mungo</name>
    <dbReference type="NCBI Taxonomy" id="3915"/>
    <lineage>
        <taxon>Eukaryota</taxon>
        <taxon>Viridiplantae</taxon>
        <taxon>Streptophyta</taxon>
        <taxon>Embryophyta</taxon>
        <taxon>Tracheophyta</taxon>
        <taxon>Spermatophyta</taxon>
        <taxon>Magnoliopsida</taxon>
        <taxon>eudicotyledons</taxon>
        <taxon>Gunneridae</taxon>
        <taxon>Pentapetalae</taxon>
        <taxon>rosids</taxon>
        <taxon>fabids</taxon>
        <taxon>Fabales</taxon>
        <taxon>Fabaceae</taxon>
        <taxon>Papilionoideae</taxon>
        <taxon>50 kb inversion clade</taxon>
        <taxon>NPAAA clade</taxon>
        <taxon>indigoferoid/millettioid clade</taxon>
        <taxon>Phaseoleae</taxon>
        <taxon>Vigna</taxon>
    </lineage>
</organism>
<dbReference type="GO" id="GO:0080043">
    <property type="term" value="F:quercetin 3-O-glucosyltransferase activity"/>
    <property type="evidence" value="ECO:0007669"/>
    <property type="project" value="TreeGrafter"/>
</dbReference>
<name>A0AAQ3NSW1_VIGMU</name>
<reference evidence="3 4" key="1">
    <citation type="journal article" date="2023" name="Life. Sci Alliance">
        <title>Evolutionary insights into 3D genome organization and epigenetic landscape of Vigna mungo.</title>
        <authorList>
            <person name="Junaid A."/>
            <person name="Singh B."/>
            <person name="Bhatia S."/>
        </authorList>
    </citation>
    <scope>NUCLEOTIDE SEQUENCE [LARGE SCALE GENOMIC DNA]</scope>
    <source>
        <strain evidence="3">Urdbean</strain>
    </source>
</reference>
<accession>A0AAQ3NSW1</accession>
<dbReference type="Proteomes" id="UP001374535">
    <property type="component" value="Chromosome 4"/>
</dbReference>
<keyword evidence="2" id="KW-0808">Transferase</keyword>
<comment type="similarity">
    <text evidence="1">Belongs to the UDP-glycosyltransferase family.</text>
</comment>
<dbReference type="PANTHER" id="PTHR11926">
    <property type="entry name" value="GLUCOSYL/GLUCURONOSYL TRANSFERASES"/>
    <property type="match status" value="1"/>
</dbReference>
<dbReference type="FunFam" id="3.40.50.2000:FF:000133">
    <property type="entry name" value="UDP-glycosyltransferase 83A1"/>
    <property type="match status" value="1"/>
</dbReference>
<dbReference type="Gene3D" id="3.40.50.2000">
    <property type="entry name" value="Glycogen Phosphorylase B"/>
    <property type="match status" value="2"/>
</dbReference>
<dbReference type="GO" id="GO:0080044">
    <property type="term" value="F:quercetin 7-O-glucosyltransferase activity"/>
    <property type="evidence" value="ECO:0007669"/>
    <property type="project" value="TreeGrafter"/>
</dbReference>
<evidence type="ECO:0000256" key="2">
    <source>
        <dbReference type="ARBA" id="ARBA00022679"/>
    </source>
</evidence>
<dbReference type="EMBL" id="CP144697">
    <property type="protein sequence ID" value="WVZ14740.1"/>
    <property type="molecule type" value="Genomic_DNA"/>
</dbReference>
<evidence type="ECO:0000313" key="4">
    <source>
        <dbReference type="Proteomes" id="UP001374535"/>
    </source>
</evidence>
<dbReference type="CDD" id="cd03784">
    <property type="entry name" value="GT1_Gtf-like"/>
    <property type="match status" value="1"/>
</dbReference>
<keyword evidence="4" id="KW-1185">Reference proteome</keyword>
<gene>
    <name evidence="3" type="ORF">V8G54_012306</name>
</gene>
<protein>
    <submittedName>
        <fullName evidence="3">Uncharacterized protein</fullName>
    </submittedName>
</protein>
<dbReference type="Pfam" id="PF00201">
    <property type="entry name" value="UDPGT"/>
    <property type="match status" value="1"/>
</dbReference>
<evidence type="ECO:0000313" key="3">
    <source>
        <dbReference type="EMBL" id="WVZ14740.1"/>
    </source>
</evidence>
<dbReference type="SUPFAM" id="SSF53756">
    <property type="entry name" value="UDP-Glycosyltransferase/glycogen phosphorylase"/>
    <property type="match status" value="1"/>
</dbReference>
<sequence>MNIPNLLVVPFPVQGHVNPLMNFSQKMVEHGCKITFVNTDFSQKRMMSYVGKQESLEESPTIKLVSIPDGLEADDDRSDLGKLCDSVLSTMPSMLEKLIQDIHENSGERITCIVADMIMGWALEVGRKLGIKGILFCTASAATFALEYKIPKLIQDGIIDSHGFPITKGTFQISPSMPSMDTKAIWWSNVYNPTTEKKIFKYLVHCMQNSNLAKWCICNTTYELEPSALSCVPMLLPVGPLLRSYDKTNVSARSLGQFWEEDHSCIDWLNQQPHCSVLYVAFGSFTLFDQNQFNELALGLDLTDRSFLWVVRQDNKMAFPSEFLGSKGKIVGWTPQLKVLNHPSIACFLSHCGWNSIIEGFSSGVPFLCWPYFTDQFQNRNYICDELKVGIGLNSDENGLVSRWEIKKKLDRLINDEQIRTRSLELKETVMNNIAEGGGSSENSIVAMSLVLTHAVFKIEDGFESSDERRKLGHLKPCEDYNRENWGANAKMDQKAKKITVFADQNGALDIAEKNSMKPSFLRQRQ</sequence>
<evidence type="ECO:0000256" key="1">
    <source>
        <dbReference type="ARBA" id="ARBA00009995"/>
    </source>
</evidence>